<dbReference type="AlphaFoldDB" id="A0A0D2FLD4"/>
<keyword evidence="3" id="KW-1185">Reference proteome</keyword>
<feature type="region of interest" description="Disordered" evidence="1">
    <location>
        <begin position="1"/>
        <end position="61"/>
    </location>
</feature>
<organism evidence="2 3">
    <name type="scientific">Phialophora macrospora</name>
    <dbReference type="NCBI Taxonomy" id="1851006"/>
    <lineage>
        <taxon>Eukaryota</taxon>
        <taxon>Fungi</taxon>
        <taxon>Dikarya</taxon>
        <taxon>Ascomycota</taxon>
        <taxon>Pezizomycotina</taxon>
        <taxon>Eurotiomycetes</taxon>
        <taxon>Chaetothyriomycetidae</taxon>
        <taxon>Chaetothyriales</taxon>
        <taxon>Herpotrichiellaceae</taxon>
        <taxon>Phialophora</taxon>
    </lineage>
</organism>
<reference evidence="2 3" key="1">
    <citation type="submission" date="2015-01" db="EMBL/GenBank/DDBJ databases">
        <title>The Genome Sequence of Capronia semiimmersa CBS27337.</title>
        <authorList>
            <consortium name="The Broad Institute Genomics Platform"/>
            <person name="Cuomo C."/>
            <person name="de Hoog S."/>
            <person name="Gorbushina A."/>
            <person name="Stielow B."/>
            <person name="Teixiera M."/>
            <person name="Abouelleil A."/>
            <person name="Chapman S.B."/>
            <person name="Priest M."/>
            <person name="Young S.K."/>
            <person name="Wortman J."/>
            <person name="Nusbaum C."/>
            <person name="Birren B."/>
        </authorList>
    </citation>
    <scope>NUCLEOTIDE SEQUENCE [LARGE SCALE GENOMIC DNA]</scope>
    <source>
        <strain evidence="2 3">CBS 27337</strain>
    </source>
</reference>
<name>A0A0D2FLD4_9EURO</name>
<accession>A0A0D2FLD4</accession>
<protein>
    <submittedName>
        <fullName evidence="2">Uncharacterized protein</fullName>
    </submittedName>
</protein>
<dbReference type="STRING" id="5601.A0A0D2FLD4"/>
<dbReference type="Proteomes" id="UP000054266">
    <property type="component" value="Unassembled WGS sequence"/>
</dbReference>
<sequence length="144" mass="15861">MENGASIKTWIGEQAPQSSYESAGLPNGGGWGNVKHSVQQFRHPGGGFGDGHHTEQRQPQERHLRWDVQYAGIECGFHEFHWIDQHNGGEVRVNDISCSERQPCYNIDYRNFMVAPTANASALGLTTCEYVEGGGVHGENCTSS</sequence>
<evidence type="ECO:0000313" key="2">
    <source>
        <dbReference type="EMBL" id="KIW67515.1"/>
    </source>
</evidence>
<proteinExistence type="predicted"/>
<evidence type="ECO:0000313" key="3">
    <source>
        <dbReference type="Proteomes" id="UP000054266"/>
    </source>
</evidence>
<evidence type="ECO:0000256" key="1">
    <source>
        <dbReference type="SAM" id="MobiDB-lite"/>
    </source>
</evidence>
<gene>
    <name evidence="2" type="ORF">PV04_06759</name>
</gene>
<dbReference type="EMBL" id="KN846959">
    <property type="protein sequence ID" value="KIW67515.1"/>
    <property type="molecule type" value="Genomic_DNA"/>
</dbReference>
<dbReference type="HOGENOM" id="CLU_117711_0_0_1"/>
<feature type="compositionally biased region" description="Basic and acidic residues" evidence="1">
    <location>
        <begin position="50"/>
        <end position="61"/>
    </location>
</feature>